<feature type="region of interest" description="Disordered" evidence="1">
    <location>
        <begin position="100"/>
        <end position="120"/>
    </location>
</feature>
<dbReference type="OrthoDB" id="36791at2157"/>
<protein>
    <submittedName>
        <fullName evidence="2">Uncharacterized protein</fullName>
    </submittedName>
</protein>
<dbReference type="EMBL" id="CP077717">
    <property type="protein sequence ID" value="QXJ30052.1"/>
    <property type="molecule type" value="Genomic_DNA"/>
</dbReference>
<dbReference type="Proteomes" id="UP000694018">
    <property type="component" value="Chromosome"/>
</dbReference>
<evidence type="ECO:0000256" key="1">
    <source>
        <dbReference type="SAM" id="MobiDB-lite"/>
    </source>
</evidence>
<sequence length="421" mass="49020">MKEESYQLLEYVIEHSLEGTFTALETSNGTQIVLAKEDPHTLTAILCIDGIAKRITKRFTRTTVHKAIYELIDEIENMISQPIEELKISQRVSFENCIEERGEEEKSKRRKRERPKPPSIDEYKRIEIPQKHIIPLLHLGEKKYLSLTLELGVIDIMELPSSSPIIVERNQVTPYKIREMRTVYNVLSLFKLDRFNTSNPFSIISLNGKSLTFFTALYNDVELLGQTSVTMLQRNLKLVRHEVTMFSVSKKGSLHTEEVEILNNKNSLDRNNVKVGLFLRTDDGNIVQIGDINLGELHEKNVFTVNEYIYSSLYIMRNEDYSFFDNILMKLLNTYIAKSNYSRLTKDIIERETNVNYSIPIVMRTLTNHIELANPILYWYSKEILNSDEICTNCPITEYVNKLNEFLNNYVKLGYFKSVFL</sequence>
<evidence type="ECO:0000313" key="2">
    <source>
        <dbReference type="EMBL" id="QXJ30052.1"/>
    </source>
</evidence>
<gene>
    <name evidence="2" type="ORF">J5U23_02941</name>
</gene>
<organism evidence="2 3">
    <name type="scientific">Saccharolobus shibatae (strain ATCC 51178 / DSM 5389 / JCM 8931 / NBRC 15437 / B12)</name>
    <name type="common">Sulfolobus shibatae</name>
    <dbReference type="NCBI Taxonomy" id="523848"/>
    <lineage>
        <taxon>Archaea</taxon>
        <taxon>Thermoproteota</taxon>
        <taxon>Thermoprotei</taxon>
        <taxon>Sulfolobales</taxon>
        <taxon>Sulfolobaceae</taxon>
        <taxon>Saccharolobus</taxon>
    </lineage>
</organism>
<reference evidence="2" key="1">
    <citation type="journal article" date="2021" name="Environ. Microbiol.">
        <title>New insights into the diversity and evolution of the archaeal mobilome from three complete genomes of Saccharolobus shibatae.</title>
        <authorList>
            <person name="Medvedeva S."/>
            <person name="Brandt D."/>
            <person name="Cvirkaite-Krupovic V."/>
            <person name="Liu Y."/>
            <person name="Severinov K."/>
            <person name="Ishino S."/>
            <person name="Ishino Y."/>
            <person name="Prangishvili D."/>
            <person name="Kalinowski J."/>
            <person name="Krupovic M."/>
        </authorList>
    </citation>
    <scope>NUCLEOTIDE SEQUENCE</scope>
    <source>
        <strain evidence="2">B12</strain>
    </source>
</reference>
<dbReference type="AlphaFoldDB" id="A0A8F5BRE1"/>
<name>A0A8F5BRE1_SACSH</name>
<dbReference type="RefSeq" id="WP_218266454.1">
    <property type="nucleotide sequence ID" value="NZ_CP077717.1"/>
</dbReference>
<proteinExistence type="predicted"/>
<dbReference type="KEGG" id="sshi:J5U23_02941"/>
<accession>A0A8F5BRE1</accession>
<dbReference type="GeneID" id="65564413"/>
<evidence type="ECO:0000313" key="3">
    <source>
        <dbReference type="Proteomes" id="UP000694018"/>
    </source>
</evidence>